<protein>
    <submittedName>
        <fullName evidence="2">Uncharacterized protein</fullName>
    </submittedName>
</protein>
<evidence type="ECO:0000256" key="1">
    <source>
        <dbReference type="SAM" id="SignalP"/>
    </source>
</evidence>
<keyword evidence="3" id="KW-1185">Reference proteome</keyword>
<reference evidence="2 3" key="1">
    <citation type="submission" date="2021-02" db="EMBL/GenBank/DDBJ databases">
        <title>Variation within the Batrachochytrium salamandrivorans European outbreak.</title>
        <authorList>
            <person name="Kelly M."/>
            <person name="Pasmans F."/>
            <person name="Shea T.P."/>
            <person name="Munoz J.F."/>
            <person name="Carranza S."/>
            <person name="Cuomo C.A."/>
            <person name="Martel A."/>
        </authorList>
    </citation>
    <scope>NUCLEOTIDE SEQUENCE [LARGE SCALE GENOMIC DNA]</scope>
    <source>
        <strain evidence="2 3">AMFP18/2</strain>
    </source>
</reference>
<keyword evidence="1" id="KW-0732">Signal</keyword>
<organism evidence="2 3">
    <name type="scientific">Batrachochytrium salamandrivorans</name>
    <dbReference type="NCBI Taxonomy" id="1357716"/>
    <lineage>
        <taxon>Eukaryota</taxon>
        <taxon>Fungi</taxon>
        <taxon>Fungi incertae sedis</taxon>
        <taxon>Chytridiomycota</taxon>
        <taxon>Chytridiomycota incertae sedis</taxon>
        <taxon>Chytridiomycetes</taxon>
        <taxon>Rhizophydiales</taxon>
        <taxon>Rhizophydiales incertae sedis</taxon>
        <taxon>Batrachochytrium</taxon>
    </lineage>
</organism>
<name>A0ABQ8FAY3_9FUNG</name>
<proteinExistence type="predicted"/>
<sequence>MFSSISVIYIVLASLLSSTVTNAQLVLQPAPNCGLPADPKCLVMNAQYTVVGTVMSNTLGQPGSTPTNYNATIAIRCVWASFTSPMSPGLGLAGQQVTVANWGFPKTGCPANTGSDAAIGANRIFFLYVAAPAPQGQGPDKAVYAVQDMCVGGVEYNSPNVNTVANVLNQYPNNAVATSNIGGANCTLPVSTTGTGSGGTSGNPAPTAPVTVPSNGAVDGGSVQGRLVSIVIAVMAGMASLAGL</sequence>
<dbReference type="Proteomes" id="UP001648503">
    <property type="component" value="Unassembled WGS sequence"/>
</dbReference>
<accession>A0ABQ8FAY3</accession>
<gene>
    <name evidence="2" type="ORF">BASA50_006511</name>
</gene>
<feature type="chain" id="PRO_5045476734" evidence="1">
    <location>
        <begin position="24"/>
        <end position="244"/>
    </location>
</feature>
<comment type="caution">
    <text evidence="2">The sequence shown here is derived from an EMBL/GenBank/DDBJ whole genome shotgun (WGS) entry which is preliminary data.</text>
</comment>
<evidence type="ECO:0000313" key="3">
    <source>
        <dbReference type="Proteomes" id="UP001648503"/>
    </source>
</evidence>
<dbReference type="EMBL" id="JAFCIX010000332">
    <property type="protein sequence ID" value="KAH6594561.1"/>
    <property type="molecule type" value="Genomic_DNA"/>
</dbReference>
<feature type="signal peptide" evidence="1">
    <location>
        <begin position="1"/>
        <end position="23"/>
    </location>
</feature>
<evidence type="ECO:0000313" key="2">
    <source>
        <dbReference type="EMBL" id="KAH6594561.1"/>
    </source>
</evidence>